<keyword evidence="2" id="KW-0175">Coiled coil</keyword>
<evidence type="ECO:0000313" key="4">
    <source>
        <dbReference type="EMBL" id="MFD0704442.1"/>
    </source>
</evidence>
<gene>
    <name evidence="4" type="ORF">ACFQY8_01575</name>
</gene>
<dbReference type="SMART" id="SM00830">
    <property type="entry name" value="CM_2"/>
    <property type="match status" value="1"/>
</dbReference>
<dbReference type="PANTHER" id="PTHR38041">
    <property type="entry name" value="CHORISMATE MUTASE"/>
    <property type="match status" value="1"/>
</dbReference>
<keyword evidence="5" id="KW-1185">Reference proteome</keyword>
<dbReference type="InterPro" id="IPR051331">
    <property type="entry name" value="Chorismate_mutase-related"/>
</dbReference>
<dbReference type="EC" id="5.4.99.5" evidence="4"/>
<accession>A0ABW2Y2F1</accession>
<evidence type="ECO:0000259" key="3">
    <source>
        <dbReference type="PROSITE" id="PS51168"/>
    </source>
</evidence>
<keyword evidence="1 4" id="KW-0413">Isomerase</keyword>
<comment type="caution">
    <text evidence="4">The sequence shown here is derived from an EMBL/GenBank/DDBJ whole genome shotgun (WGS) entry which is preliminary data.</text>
</comment>
<protein>
    <submittedName>
        <fullName evidence="4">Chorismate mutase</fullName>
        <ecNumber evidence="4">5.4.99.5</ecNumber>
    </submittedName>
</protein>
<name>A0ABW2Y2F1_9BIFI</name>
<dbReference type="InterPro" id="IPR002701">
    <property type="entry name" value="CM_II_prokaryot"/>
</dbReference>
<dbReference type="RefSeq" id="WP_377937948.1">
    <property type="nucleotide sequence ID" value="NZ_JBHTHQ010000011.1"/>
</dbReference>
<dbReference type="PANTHER" id="PTHR38041:SF1">
    <property type="entry name" value="CHORISMATE MUTASE"/>
    <property type="match status" value="1"/>
</dbReference>
<evidence type="ECO:0000256" key="2">
    <source>
        <dbReference type="SAM" id="Coils"/>
    </source>
</evidence>
<dbReference type="Proteomes" id="UP001597036">
    <property type="component" value="Unassembled WGS sequence"/>
</dbReference>
<evidence type="ECO:0000313" key="5">
    <source>
        <dbReference type="Proteomes" id="UP001597036"/>
    </source>
</evidence>
<dbReference type="EMBL" id="JBHTHQ010000011">
    <property type="protein sequence ID" value="MFD0704442.1"/>
    <property type="molecule type" value="Genomic_DNA"/>
</dbReference>
<dbReference type="SUPFAM" id="SSF48600">
    <property type="entry name" value="Chorismate mutase II"/>
    <property type="match status" value="1"/>
</dbReference>
<dbReference type="InterPro" id="IPR036263">
    <property type="entry name" value="Chorismate_II_sf"/>
</dbReference>
<organism evidence="4 5">
    <name type="scientific">Alloscardovia venturai</name>
    <dbReference type="NCBI Taxonomy" id="1769421"/>
    <lineage>
        <taxon>Bacteria</taxon>
        <taxon>Bacillati</taxon>
        <taxon>Actinomycetota</taxon>
        <taxon>Actinomycetes</taxon>
        <taxon>Bifidobacteriales</taxon>
        <taxon>Bifidobacteriaceae</taxon>
        <taxon>Alloscardovia</taxon>
    </lineage>
</organism>
<dbReference type="PROSITE" id="PS51168">
    <property type="entry name" value="CHORISMATE_MUT_2"/>
    <property type="match status" value="1"/>
</dbReference>
<dbReference type="Gene3D" id="1.20.59.10">
    <property type="entry name" value="Chorismate mutase"/>
    <property type="match status" value="1"/>
</dbReference>
<dbReference type="Pfam" id="PF01817">
    <property type="entry name" value="CM_2"/>
    <property type="match status" value="1"/>
</dbReference>
<reference evidence="5" key="1">
    <citation type="journal article" date="2019" name="Int. J. Syst. Evol. Microbiol.">
        <title>The Global Catalogue of Microorganisms (GCM) 10K type strain sequencing project: providing services to taxonomists for standard genome sequencing and annotation.</title>
        <authorList>
            <consortium name="The Broad Institute Genomics Platform"/>
            <consortium name="The Broad Institute Genome Sequencing Center for Infectious Disease"/>
            <person name="Wu L."/>
            <person name="Ma J."/>
        </authorList>
    </citation>
    <scope>NUCLEOTIDE SEQUENCE [LARGE SCALE GENOMIC DNA]</scope>
    <source>
        <strain evidence="5">CCM 8604</strain>
    </source>
</reference>
<sequence length="135" mass="15125">MMENVEDAMEDIQKDIQEVSGDTAISSANVSCETSGVVAEATHGIEEQRAVIDEVDEQIIRLLARRFTATRQVGLLKAKAGFAALDSVREEHQLERMTVLARECGLEEEIAHAYRDFVVTESKKRHRKIAEEHST</sequence>
<dbReference type="InterPro" id="IPR036979">
    <property type="entry name" value="CM_dom_sf"/>
</dbReference>
<dbReference type="GO" id="GO:0004106">
    <property type="term" value="F:chorismate mutase activity"/>
    <property type="evidence" value="ECO:0007669"/>
    <property type="project" value="UniProtKB-EC"/>
</dbReference>
<feature type="domain" description="Chorismate mutase" evidence="3">
    <location>
        <begin position="39"/>
        <end position="130"/>
    </location>
</feature>
<proteinExistence type="predicted"/>
<feature type="coiled-coil region" evidence="2">
    <location>
        <begin position="2"/>
        <end position="65"/>
    </location>
</feature>
<evidence type="ECO:0000256" key="1">
    <source>
        <dbReference type="ARBA" id="ARBA00023235"/>
    </source>
</evidence>